<dbReference type="InterPro" id="IPR008000">
    <property type="entry name" value="Rham/fucose_mutarotase"/>
</dbReference>
<protein>
    <recommendedName>
        <fullName evidence="2">L-rhamnose mutarotase</fullName>
    </recommendedName>
</protein>
<accession>A0A2A4Z7W9</accession>
<dbReference type="Pfam" id="PF05336">
    <property type="entry name" value="rhaM"/>
    <property type="match status" value="1"/>
</dbReference>
<dbReference type="PANTHER" id="PTHR34389">
    <property type="entry name" value="L-RHAMNOSE MUTAROTASE"/>
    <property type="match status" value="1"/>
</dbReference>
<dbReference type="InterPro" id="IPR011008">
    <property type="entry name" value="Dimeric_a/b-barrel"/>
</dbReference>
<dbReference type="GO" id="GO:0019301">
    <property type="term" value="P:rhamnose catabolic process"/>
    <property type="evidence" value="ECO:0007669"/>
    <property type="project" value="TreeGrafter"/>
</dbReference>
<gene>
    <name evidence="1" type="ORF">COB13_03765</name>
</gene>
<reference evidence="1" key="2">
    <citation type="journal article" date="2018" name="ISME J.">
        <title>A dynamic microbial community with high functional redundancy inhabits the cold, oxic subseafloor aquifer.</title>
        <authorList>
            <person name="Tully B.J."/>
            <person name="Wheat C.G."/>
            <person name="Glazer B.T."/>
            <person name="Huber J.A."/>
        </authorList>
    </citation>
    <scope>NUCLEOTIDE SEQUENCE</scope>
    <source>
        <strain evidence="1">NORP83</strain>
    </source>
</reference>
<dbReference type="PANTHER" id="PTHR34389:SF2">
    <property type="entry name" value="L-RHAMNOSE MUTAROTASE"/>
    <property type="match status" value="1"/>
</dbReference>
<proteinExistence type="predicted"/>
<evidence type="ECO:0008006" key="2">
    <source>
        <dbReference type="Google" id="ProtNLM"/>
    </source>
</evidence>
<sequence>MTAYAWVLEVRTGYEDEYKKRHDEIWPEMLETLKTAGIHNYNIFRHGLTLFGFFETEDLEAAKSHLAKCPTNEKWGKWMDPIMKIDIDPTTSFPYLLPLQFHME</sequence>
<dbReference type="SUPFAM" id="SSF54909">
    <property type="entry name" value="Dimeric alpha+beta barrel"/>
    <property type="match status" value="1"/>
</dbReference>
<dbReference type="EMBL" id="NVUS01000003">
    <property type="protein sequence ID" value="PCJ03065.1"/>
    <property type="molecule type" value="Genomic_DNA"/>
</dbReference>
<comment type="caution">
    <text evidence="1">The sequence shown here is derived from an EMBL/GenBank/DDBJ whole genome shotgun (WGS) entry which is preliminary data.</text>
</comment>
<dbReference type="Gene3D" id="3.30.70.100">
    <property type="match status" value="1"/>
</dbReference>
<name>A0A2A4Z7W9_9PROT</name>
<reference key="1">
    <citation type="submission" date="2017-08" db="EMBL/GenBank/DDBJ databases">
        <title>A dynamic microbial community with high functional redundancy inhabits the cold, oxic subseafloor aquifer.</title>
        <authorList>
            <person name="Tully B.J."/>
            <person name="Wheat C.G."/>
            <person name="Glazer B.T."/>
            <person name="Huber J.A."/>
        </authorList>
    </citation>
    <scope>NUCLEOTIDE SEQUENCE [LARGE SCALE GENOMIC DNA]</scope>
</reference>
<dbReference type="AlphaFoldDB" id="A0A2A4Z7W9"/>
<dbReference type="GO" id="GO:0016857">
    <property type="term" value="F:racemase and epimerase activity, acting on carbohydrates and derivatives"/>
    <property type="evidence" value="ECO:0007669"/>
    <property type="project" value="InterPro"/>
</dbReference>
<evidence type="ECO:0000313" key="1">
    <source>
        <dbReference type="EMBL" id="PCJ03065.1"/>
    </source>
</evidence>
<organism evidence="1">
    <name type="scientific">OCS116 cluster bacterium</name>
    <dbReference type="NCBI Taxonomy" id="2030921"/>
    <lineage>
        <taxon>Bacteria</taxon>
        <taxon>Pseudomonadati</taxon>
        <taxon>Pseudomonadota</taxon>
        <taxon>Alphaproteobacteria</taxon>
        <taxon>OCS116 cluster</taxon>
    </lineage>
</organism>